<dbReference type="AlphaFoldDB" id="A0A914Q3N9"/>
<protein>
    <submittedName>
        <fullName evidence="2">Uncharacterized protein</fullName>
    </submittedName>
</protein>
<dbReference type="WBParaSite" id="PDA_v2.g21759.t1">
    <property type="protein sequence ID" value="PDA_v2.g21759.t1"/>
    <property type="gene ID" value="PDA_v2.g21759"/>
</dbReference>
<dbReference type="Proteomes" id="UP000887578">
    <property type="component" value="Unplaced"/>
</dbReference>
<reference evidence="2" key="1">
    <citation type="submission" date="2022-11" db="UniProtKB">
        <authorList>
            <consortium name="WormBaseParasite"/>
        </authorList>
    </citation>
    <scope>IDENTIFICATION</scope>
</reference>
<name>A0A914Q3N9_9BILA</name>
<accession>A0A914Q3N9</accession>
<keyword evidence="1" id="KW-1185">Reference proteome</keyword>
<evidence type="ECO:0000313" key="2">
    <source>
        <dbReference type="WBParaSite" id="PDA_v2.g21759.t1"/>
    </source>
</evidence>
<organism evidence="1 2">
    <name type="scientific">Panagrolaimus davidi</name>
    <dbReference type="NCBI Taxonomy" id="227884"/>
    <lineage>
        <taxon>Eukaryota</taxon>
        <taxon>Metazoa</taxon>
        <taxon>Ecdysozoa</taxon>
        <taxon>Nematoda</taxon>
        <taxon>Chromadorea</taxon>
        <taxon>Rhabditida</taxon>
        <taxon>Tylenchina</taxon>
        <taxon>Panagrolaimomorpha</taxon>
        <taxon>Panagrolaimoidea</taxon>
        <taxon>Panagrolaimidae</taxon>
        <taxon>Panagrolaimus</taxon>
    </lineage>
</organism>
<proteinExistence type="predicted"/>
<sequence>MFLSTDSPSMNVECNAKRNIMDCRTTSNDDISFISLRIDPIIHLYCGYDEIGLHFLKDGLKYLLKTSTTFSPVDNANLCPFLMEWPASVNLQESQEQAPEAVIPPNYDVCEESCEPLKNETGVKFGSKGTVEFTMALLDKEKEYKVLHSFGYFSPIYTIAGSPSCTKYSTKVKFNDGSLNFKRDGEKMDIETG</sequence>
<evidence type="ECO:0000313" key="1">
    <source>
        <dbReference type="Proteomes" id="UP000887578"/>
    </source>
</evidence>